<dbReference type="EMBL" id="CAJMWZ010005771">
    <property type="protein sequence ID" value="CAE6510823.1"/>
    <property type="molecule type" value="Genomic_DNA"/>
</dbReference>
<organism evidence="1 2">
    <name type="scientific">Rhizoctonia solani</name>
    <dbReference type="NCBI Taxonomy" id="456999"/>
    <lineage>
        <taxon>Eukaryota</taxon>
        <taxon>Fungi</taxon>
        <taxon>Dikarya</taxon>
        <taxon>Basidiomycota</taxon>
        <taxon>Agaricomycotina</taxon>
        <taxon>Agaricomycetes</taxon>
        <taxon>Cantharellales</taxon>
        <taxon>Ceratobasidiaceae</taxon>
        <taxon>Rhizoctonia</taxon>
    </lineage>
</organism>
<accession>A0A8H3D3D9</accession>
<dbReference type="Proteomes" id="UP000663850">
    <property type="component" value="Unassembled WGS sequence"/>
</dbReference>
<proteinExistence type="predicted"/>
<sequence>MRSPGHFGLTRQATEVEIDAVKVVRAPARKRTGCKVEATSLPTTATTINLSILHFCYVPVPDTPSGEHKVPAHVHIARRHHPVFQPEG</sequence>
<name>A0A8H3D3D9_9AGAM</name>
<evidence type="ECO:0000313" key="1">
    <source>
        <dbReference type="EMBL" id="CAE6510823.1"/>
    </source>
</evidence>
<protein>
    <submittedName>
        <fullName evidence="1">Uncharacterized protein</fullName>
    </submittedName>
</protein>
<gene>
    <name evidence="1" type="ORF">RDB_LOCUS106192</name>
</gene>
<dbReference type="AlphaFoldDB" id="A0A8H3D3D9"/>
<evidence type="ECO:0000313" key="2">
    <source>
        <dbReference type="Proteomes" id="UP000663850"/>
    </source>
</evidence>
<reference evidence="1" key="1">
    <citation type="submission" date="2021-01" db="EMBL/GenBank/DDBJ databases">
        <authorList>
            <person name="Kaushik A."/>
        </authorList>
    </citation>
    <scope>NUCLEOTIDE SEQUENCE</scope>
    <source>
        <strain evidence="1">Type strain: AG8-Rh-89/</strain>
    </source>
</reference>
<comment type="caution">
    <text evidence="1">The sequence shown here is derived from an EMBL/GenBank/DDBJ whole genome shotgun (WGS) entry which is preliminary data.</text>
</comment>